<evidence type="ECO:0000256" key="2">
    <source>
        <dbReference type="ARBA" id="ARBA00010676"/>
    </source>
</evidence>
<dbReference type="OrthoDB" id="10003276at2759"/>
<dbReference type="InterPro" id="IPR036939">
    <property type="entry name" value="Cu2_ascorb_mOase_N_sf"/>
</dbReference>
<dbReference type="InterPro" id="IPR000945">
    <property type="entry name" value="DBH-like"/>
</dbReference>
<evidence type="ECO:0000256" key="5">
    <source>
        <dbReference type="ARBA" id="ARBA00023157"/>
    </source>
</evidence>
<dbReference type="Gene3D" id="2.60.40.1210">
    <property type="entry name" value="Cellobiose dehydrogenase, cytochrome domain"/>
    <property type="match status" value="1"/>
</dbReference>
<keyword evidence="3 8" id="KW-0732">Signal</keyword>
<sequence>MQTWIILWLYISSTVIEICTGIASPLQPFTTYDHSIQLEANIAELWWTVNNTAQEITFELHVKTIGWIALGISPAGGMKGADIAVGWVDSSGKAHIQDRFAFDKQKPVMDNTTQDWFLLKGQEQNGWTAIQFKRSLDSCDPMDVPIKLGTNILIFAYDLDDIDPCQSKLDIKYHDDRRGTRILPLRSYADQPTDEMFVGLDFVDFRFDNHAVPSADTTYYCKVFKSPSRFLTKRHAIAHKVLIDSRNTNLLHHLDLFECSSKDVLDDANLPDGICDDILTGMRMCSSNVATSWAIGADSTTVYPEEAGYAVTSAISNKYFMIKIHYDNPRLTSNLRDSSGIRFYLGNELRQYDLSYLVFGTLSSPASLAIPPNAEQFIVDSYCPPEATRNLPASGINIVSALPHTHLQGISVWTKLIRNNTAVQYLFNAEAFDFNHQFANRLPTPIKIYPGDAFATRCIYSTKNKNDITLGGKRTIDEMCSHTFSYYPIAESLTACLTAIDQTAWQTIMKTSLPIDNVKLEQWLHNLTWTSNSVAQWQEFYNEAQRFIMYDRGSYMEFNVLPTIPKYEDLQIEPCNRKEIQHKTLQMSIRNDTAPLPTTSRKIQWDPLLDSKRHQFRVQTTPPLSLRQFIRSAITVIPDGKQWKPAGVCHVPVVHEDPPPKAPDFLPDISEKSHKKPGPPWRPPGIIRFKRPESPNDKKKEKKSGDSTDDPQSKATSIVRLKHTRKIENPWRPSGHRSHNPVPYFDAPSLRWSIEEIKKSMSESGPTTKNPPTNQK</sequence>
<evidence type="ECO:0000313" key="10">
    <source>
        <dbReference type="EMBL" id="CAF1629694.1"/>
    </source>
</evidence>
<dbReference type="PANTHER" id="PTHR10157:SF23">
    <property type="entry name" value="MOXD1 HOMOLOG 1"/>
    <property type="match status" value="1"/>
</dbReference>
<dbReference type="Pfam" id="PF03712">
    <property type="entry name" value="Cu2_monoox_C"/>
    <property type="match status" value="1"/>
</dbReference>
<dbReference type="InterPro" id="IPR000323">
    <property type="entry name" value="Cu2_ascorb_mOase_N"/>
</dbReference>
<dbReference type="InterPro" id="IPR005018">
    <property type="entry name" value="DOMON_domain"/>
</dbReference>
<comment type="similarity">
    <text evidence="2">Belongs to the copper type II ascorbate-dependent monooxygenase family.</text>
</comment>
<dbReference type="GO" id="GO:0016020">
    <property type="term" value="C:membrane"/>
    <property type="evidence" value="ECO:0007669"/>
    <property type="project" value="UniProtKB-SubCell"/>
</dbReference>
<evidence type="ECO:0000313" key="11">
    <source>
        <dbReference type="Proteomes" id="UP000663834"/>
    </source>
</evidence>
<dbReference type="InterPro" id="IPR008977">
    <property type="entry name" value="PHM/PNGase_F_dom_sf"/>
</dbReference>
<evidence type="ECO:0000256" key="4">
    <source>
        <dbReference type="ARBA" id="ARBA00023136"/>
    </source>
</evidence>
<dbReference type="SUPFAM" id="SSF49742">
    <property type="entry name" value="PHM/PNGase F"/>
    <property type="match status" value="2"/>
</dbReference>
<evidence type="ECO:0000256" key="7">
    <source>
        <dbReference type="SAM" id="MobiDB-lite"/>
    </source>
</evidence>
<dbReference type="GO" id="GO:0004500">
    <property type="term" value="F:dopamine beta-monooxygenase activity"/>
    <property type="evidence" value="ECO:0007669"/>
    <property type="project" value="InterPro"/>
</dbReference>
<dbReference type="GO" id="GO:0005507">
    <property type="term" value="F:copper ion binding"/>
    <property type="evidence" value="ECO:0007669"/>
    <property type="project" value="InterPro"/>
</dbReference>
<dbReference type="Gene3D" id="2.60.120.310">
    <property type="entry name" value="Copper type II, ascorbate-dependent monooxygenase, N-terminal domain"/>
    <property type="match status" value="1"/>
</dbReference>
<dbReference type="InterPro" id="IPR045266">
    <property type="entry name" value="DOH_DOMON"/>
</dbReference>
<dbReference type="PANTHER" id="PTHR10157">
    <property type="entry name" value="DOPAMINE BETA HYDROXYLASE RELATED"/>
    <property type="match status" value="1"/>
</dbReference>
<dbReference type="EMBL" id="CAJNOW010014133">
    <property type="protein sequence ID" value="CAF1629694.1"/>
    <property type="molecule type" value="Genomic_DNA"/>
</dbReference>
<gene>
    <name evidence="10" type="ORF">KQP761_LOCUS25947</name>
</gene>
<name>A0A816CXY1_9BILA</name>
<comment type="caution">
    <text evidence="10">The sequence shown here is derived from an EMBL/GenBank/DDBJ whole genome shotgun (WGS) entry which is preliminary data.</text>
</comment>
<dbReference type="InterPro" id="IPR028460">
    <property type="entry name" value="Tbh/DBH"/>
</dbReference>
<keyword evidence="4" id="KW-0472">Membrane</keyword>
<dbReference type="CDD" id="cd09631">
    <property type="entry name" value="DOMON_DOH"/>
    <property type="match status" value="1"/>
</dbReference>
<evidence type="ECO:0000256" key="3">
    <source>
        <dbReference type="ARBA" id="ARBA00022729"/>
    </source>
</evidence>
<dbReference type="FunFam" id="2.60.40.1210:FF:000001">
    <property type="entry name" value="Monooxygenase, DBH-like 1, like"/>
    <property type="match status" value="1"/>
</dbReference>
<keyword evidence="6" id="KW-0325">Glycoprotein</keyword>
<evidence type="ECO:0000259" key="9">
    <source>
        <dbReference type="PROSITE" id="PS50836"/>
    </source>
</evidence>
<dbReference type="PROSITE" id="PS50836">
    <property type="entry name" value="DOMON"/>
    <property type="match status" value="1"/>
</dbReference>
<comment type="subcellular location">
    <subcellularLocation>
        <location evidence="1">Membrane</location>
    </subcellularLocation>
</comment>
<proteinExistence type="inferred from homology"/>
<keyword evidence="5" id="KW-1015">Disulfide bond</keyword>
<evidence type="ECO:0000256" key="6">
    <source>
        <dbReference type="ARBA" id="ARBA00023180"/>
    </source>
</evidence>
<feature type="compositionally biased region" description="Basic and acidic residues" evidence="7">
    <location>
        <begin position="690"/>
        <end position="706"/>
    </location>
</feature>
<evidence type="ECO:0000256" key="1">
    <source>
        <dbReference type="ARBA" id="ARBA00004370"/>
    </source>
</evidence>
<reference evidence="10" key="1">
    <citation type="submission" date="2021-02" db="EMBL/GenBank/DDBJ databases">
        <authorList>
            <person name="Nowell W R."/>
        </authorList>
    </citation>
    <scope>NUCLEOTIDE SEQUENCE</scope>
</reference>
<feature type="region of interest" description="Disordered" evidence="7">
    <location>
        <begin position="756"/>
        <end position="776"/>
    </location>
</feature>
<dbReference type="Pfam" id="PF01082">
    <property type="entry name" value="Cu2_monooxygen"/>
    <property type="match status" value="1"/>
</dbReference>
<accession>A0A816CXY1</accession>
<dbReference type="SUPFAM" id="SSF49344">
    <property type="entry name" value="CBD9-like"/>
    <property type="match status" value="1"/>
</dbReference>
<feature type="chain" id="PRO_5032853762" description="DOMON domain-containing protein" evidence="8">
    <location>
        <begin position="22"/>
        <end position="776"/>
    </location>
</feature>
<evidence type="ECO:0000256" key="8">
    <source>
        <dbReference type="SAM" id="SignalP"/>
    </source>
</evidence>
<dbReference type="AlphaFoldDB" id="A0A816CXY1"/>
<dbReference type="Gene3D" id="2.60.120.230">
    <property type="match status" value="1"/>
</dbReference>
<feature type="domain" description="DOMON" evidence="9">
    <location>
        <begin position="41"/>
        <end position="158"/>
    </location>
</feature>
<protein>
    <recommendedName>
        <fullName evidence="9">DOMON domain-containing protein</fullName>
    </recommendedName>
</protein>
<organism evidence="10 11">
    <name type="scientific">Rotaria magnacalcarata</name>
    <dbReference type="NCBI Taxonomy" id="392030"/>
    <lineage>
        <taxon>Eukaryota</taxon>
        <taxon>Metazoa</taxon>
        <taxon>Spiralia</taxon>
        <taxon>Gnathifera</taxon>
        <taxon>Rotifera</taxon>
        <taxon>Eurotatoria</taxon>
        <taxon>Bdelloidea</taxon>
        <taxon>Philodinida</taxon>
        <taxon>Philodinidae</taxon>
        <taxon>Rotaria</taxon>
    </lineage>
</organism>
<dbReference type="Proteomes" id="UP000663834">
    <property type="component" value="Unassembled WGS sequence"/>
</dbReference>
<feature type="region of interest" description="Disordered" evidence="7">
    <location>
        <begin position="654"/>
        <end position="743"/>
    </location>
</feature>
<dbReference type="FunFam" id="2.60.120.230:FF:000001">
    <property type="entry name" value="Monooxygenase, DBH-like 1"/>
    <property type="match status" value="1"/>
</dbReference>
<feature type="signal peptide" evidence="8">
    <location>
        <begin position="1"/>
        <end position="21"/>
    </location>
</feature>
<dbReference type="InterPro" id="IPR024548">
    <property type="entry name" value="Cu2_monoox_C"/>
</dbReference>
<dbReference type="SMART" id="SM00664">
    <property type="entry name" value="DoH"/>
    <property type="match status" value="1"/>
</dbReference>
<dbReference type="PRINTS" id="PR00767">
    <property type="entry name" value="DBMONOXGNASE"/>
</dbReference>
<feature type="compositionally biased region" description="Polar residues" evidence="7">
    <location>
        <begin position="765"/>
        <end position="776"/>
    </location>
</feature>
<dbReference type="Pfam" id="PF03351">
    <property type="entry name" value="DOMON"/>
    <property type="match status" value="1"/>
</dbReference>
<dbReference type="InterPro" id="IPR014784">
    <property type="entry name" value="Cu2_ascorb_mOase-like_C"/>
</dbReference>